<evidence type="ECO:0000256" key="4">
    <source>
        <dbReference type="ARBA" id="ARBA00022759"/>
    </source>
</evidence>
<accession>A0ABQ8QBS4</accession>
<evidence type="ECO:0000256" key="3">
    <source>
        <dbReference type="ARBA" id="ARBA00022723"/>
    </source>
</evidence>
<dbReference type="PANTHER" id="PTHR42648">
    <property type="entry name" value="TRANSPOSASE, PUTATIVE-RELATED"/>
    <property type="match status" value="1"/>
</dbReference>
<feature type="non-terminal residue" evidence="12">
    <location>
        <position position="142"/>
    </location>
</feature>
<feature type="domain" description="GAG-pre-integrase" evidence="11">
    <location>
        <begin position="13"/>
        <end position="61"/>
    </location>
</feature>
<evidence type="ECO:0000259" key="11">
    <source>
        <dbReference type="Pfam" id="PF13976"/>
    </source>
</evidence>
<dbReference type="InterPro" id="IPR039537">
    <property type="entry name" value="Retrotran_Ty1/copia-like"/>
</dbReference>
<evidence type="ECO:0000256" key="2">
    <source>
        <dbReference type="ARBA" id="ARBA00022722"/>
    </source>
</evidence>
<keyword evidence="8" id="KW-0695">RNA-directed DNA polymerase</keyword>
<evidence type="ECO:0000256" key="10">
    <source>
        <dbReference type="ARBA" id="ARBA00023172"/>
    </source>
</evidence>
<reference evidence="12" key="1">
    <citation type="submission" date="2022-08" db="EMBL/GenBank/DDBJ databases">
        <authorList>
            <consortium name="DOE Joint Genome Institute"/>
            <person name="Min B."/>
            <person name="Riley R."/>
            <person name="Sierra-Patev S."/>
            <person name="Naranjo-Ortiz M."/>
            <person name="Looney B."/>
            <person name="Konkel Z."/>
            <person name="Slot J.C."/>
            <person name="Sakamoto Y."/>
            <person name="Steenwyk J.L."/>
            <person name="Rokas A."/>
            <person name="Carro J."/>
            <person name="Camarero S."/>
            <person name="Ferreira P."/>
            <person name="Molpeceres G."/>
            <person name="Ruiz-Duenas F.J."/>
            <person name="Serrano A."/>
            <person name="Henrissat B."/>
            <person name="Drula E."/>
            <person name="Hughes K.W."/>
            <person name="Mata J.L."/>
            <person name="Ishikawa N.K."/>
            <person name="Vargas-Isla R."/>
            <person name="Ushijima S."/>
            <person name="Smith C.A."/>
            <person name="Ahrendt S."/>
            <person name="Andreopoulos W."/>
            <person name="He G."/>
            <person name="Labutti K."/>
            <person name="Lipzen A."/>
            <person name="Ng V."/>
            <person name="Sandor L."/>
            <person name="Barry K."/>
            <person name="Martinez A.T."/>
            <person name="Xiao Y."/>
            <person name="Gibbons J.G."/>
            <person name="Terashima K."/>
            <person name="Hibbett D.S."/>
            <person name="Grigoriev I.V."/>
        </authorList>
    </citation>
    <scope>NUCLEOTIDE SEQUENCE</scope>
    <source>
        <strain evidence="12">TFB10827</strain>
    </source>
</reference>
<dbReference type="EMBL" id="MU790631">
    <property type="protein sequence ID" value="KAJ3995992.1"/>
    <property type="molecule type" value="Genomic_DNA"/>
</dbReference>
<dbReference type="Pfam" id="PF13976">
    <property type="entry name" value="gag_pre-integrs"/>
    <property type="match status" value="1"/>
</dbReference>
<keyword evidence="3" id="KW-0479">Metal-binding</keyword>
<comment type="caution">
    <text evidence="12">The sequence shown here is derived from an EMBL/GenBank/DDBJ whole genome shotgun (WGS) entry which is preliminary data.</text>
</comment>
<evidence type="ECO:0000256" key="9">
    <source>
        <dbReference type="ARBA" id="ARBA00022932"/>
    </source>
</evidence>
<evidence type="ECO:0000256" key="8">
    <source>
        <dbReference type="ARBA" id="ARBA00022918"/>
    </source>
</evidence>
<protein>
    <recommendedName>
        <fullName evidence="11">GAG-pre-integrase domain-containing protein</fullName>
    </recommendedName>
</protein>
<evidence type="ECO:0000256" key="5">
    <source>
        <dbReference type="ARBA" id="ARBA00022801"/>
    </source>
</evidence>
<keyword evidence="5" id="KW-0378">Hydrolase</keyword>
<name>A0ABQ8QBS4_9AGAR</name>
<proteinExistence type="predicted"/>
<evidence type="ECO:0000256" key="7">
    <source>
        <dbReference type="ARBA" id="ARBA00022908"/>
    </source>
</evidence>
<keyword evidence="1" id="KW-0548">Nucleotidyltransferase</keyword>
<evidence type="ECO:0000256" key="6">
    <source>
        <dbReference type="ARBA" id="ARBA00022842"/>
    </source>
</evidence>
<keyword evidence="4" id="KW-0255">Endonuclease</keyword>
<dbReference type="InterPro" id="IPR025724">
    <property type="entry name" value="GAG-pre-integrase_dom"/>
</dbReference>
<keyword evidence="2" id="KW-0540">Nuclease</keyword>
<gene>
    <name evidence="12" type="ORF">F5050DRAFT_1572442</name>
</gene>
<evidence type="ECO:0000313" key="12">
    <source>
        <dbReference type="EMBL" id="KAJ3995992.1"/>
    </source>
</evidence>
<dbReference type="PANTHER" id="PTHR42648:SF11">
    <property type="entry name" value="TRANSPOSON TY4-P GAG-POL POLYPROTEIN"/>
    <property type="match status" value="1"/>
</dbReference>
<organism evidence="12 13">
    <name type="scientific">Lentinula boryana</name>
    <dbReference type="NCBI Taxonomy" id="40481"/>
    <lineage>
        <taxon>Eukaryota</taxon>
        <taxon>Fungi</taxon>
        <taxon>Dikarya</taxon>
        <taxon>Basidiomycota</taxon>
        <taxon>Agaricomycotina</taxon>
        <taxon>Agaricomycetes</taxon>
        <taxon>Agaricomycetidae</taxon>
        <taxon>Agaricales</taxon>
        <taxon>Marasmiineae</taxon>
        <taxon>Omphalotaceae</taxon>
        <taxon>Lentinula</taxon>
    </lineage>
</organism>
<keyword evidence="10" id="KW-0233">DNA recombination</keyword>
<keyword evidence="9" id="KW-0239">DNA-directed DNA polymerase</keyword>
<keyword evidence="9" id="KW-0808">Transferase</keyword>
<evidence type="ECO:0000313" key="13">
    <source>
        <dbReference type="Proteomes" id="UP001163828"/>
    </source>
</evidence>
<evidence type="ECO:0000256" key="1">
    <source>
        <dbReference type="ARBA" id="ARBA00022695"/>
    </source>
</evidence>
<keyword evidence="13" id="KW-1185">Reference proteome</keyword>
<keyword evidence="6" id="KW-0460">Magnesium</keyword>
<dbReference type="Proteomes" id="UP001163828">
    <property type="component" value="Unassembled WGS sequence"/>
</dbReference>
<keyword evidence="7" id="KW-0229">DNA integration</keyword>
<sequence length="142" mass="15776">MAVTSRSLSKPVDLTGWHYRFGHAGVSRIEMAAAKGLLNGLAILKGDESTQQVCADCRIGKAKRRPFDSIVEREPRLLFRVHVDLTGPIQPRSLGGYHYSMPIVDGHSAMGKDYYLPNKMSSNTLTAIKRYQALAENETNEK</sequence>